<evidence type="ECO:0000313" key="2">
    <source>
        <dbReference type="EMBL" id="GLS05165.1"/>
    </source>
</evidence>
<dbReference type="EMBL" id="BSOZ01000037">
    <property type="protein sequence ID" value="GLS05165.1"/>
    <property type="molecule type" value="Genomic_DNA"/>
</dbReference>
<sequence length="214" mass="22600">MNIRLSLLALLAALSLPLHAADGIHSQTVRFAAGTSSAQYQQTLTGHEVRAYVLRARQGQVLVVGLRGPGSTNFNVLDAGDDTALFNGALDGPDARVTLPRTGLYTVRVYQMGQAKSAGRTTRYQLNIAVRDTPPAHATPHGAGSLADLVGARAAGGETQLQARGYVNVGGGKRHGHSDTVWWNAAQQRCVAVTTADGRYQRIDEADATRCNAG</sequence>
<keyword evidence="1" id="KW-0732">Signal</keyword>
<comment type="caution">
    <text evidence="2">The sequence shown here is derived from an EMBL/GenBank/DDBJ whole genome shotgun (WGS) entry which is preliminary data.</text>
</comment>
<name>A0ABQ6BVH1_9NEIS</name>
<evidence type="ECO:0000256" key="1">
    <source>
        <dbReference type="SAM" id="SignalP"/>
    </source>
</evidence>
<organism evidence="2 3">
    <name type="scientific">Chitiniphilus shinanonensis</name>
    <dbReference type="NCBI Taxonomy" id="553088"/>
    <lineage>
        <taxon>Bacteria</taxon>
        <taxon>Pseudomonadati</taxon>
        <taxon>Pseudomonadota</taxon>
        <taxon>Betaproteobacteria</taxon>
        <taxon>Neisseriales</taxon>
        <taxon>Chitinibacteraceae</taxon>
        <taxon>Chitiniphilus</taxon>
    </lineage>
</organism>
<dbReference type="RefSeq" id="WP_018747333.1">
    <property type="nucleotide sequence ID" value="NZ_BSOZ01000037.1"/>
</dbReference>
<dbReference type="Proteomes" id="UP001156836">
    <property type="component" value="Unassembled WGS sequence"/>
</dbReference>
<evidence type="ECO:0000313" key="3">
    <source>
        <dbReference type="Proteomes" id="UP001156836"/>
    </source>
</evidence>
<gene>
    <name evidence="2" type="ORF">GCM10007860_23150</name>
</gene>
<reference evidence="3" key="1">
    <citation type="journal article" date="2019" name="Int. J. Syst. Evol. Microbiol.">
        <title>The Global Catalogue of Microorganisms (GCM) 10K type strain sequencing project: providing services to taxonomists for standard genome sequencing and annotation.</title>
        <authorList>
            <consortium name="The Broad Institute Genomics Platform"/>
            <consortium name="The Broad Institute Genome Sequencing Center for Infectious Disease"/>
            <person name="Wu L."/>
            <person name="Ma J."/>
        </authorList>
    </citation>
    <scope>NUCLEOTIDE SEQUENCE [LARGE SCALE GENOMIC DNA]</scope>
    <source>
        <strain evidence="3">NBRC 104970</strain>
    </source>
</reference>
<accession>A0ABQ6BVH1</accession>
<proteinExistence type="predicted"/>
<protein>
    <recommendedName>
        <fullName evidence="4">Peptidase C-terminal archaeal/bacterial domain-containing protein</fullName>
    </recommendedName>
</protein>
<feature type="signal peptide" evidence="1">
    <location>
        <begin position="1"/>
        <end position="20"/>
    </location>
</feature>
<dbReference type="Gene3D" id="2.60.120.380">
    <property type="match status" value="1"/>
</dbReference>
<feature type="chain" id="PRO_5046103448" description="Peptidase C-terminal archaeal/bacterial domain-containing protein" evidence="1">
    <location>
        <begin position="21"/>
        <end position="214"/>
    </location>
</feature>
<keyword evidence="3" id="KW-1185">Reference proteome</keyword>
<evidence type="ECO:0008006" key="4">
    <source>
        <dbReference type="Google" id="ProtNLM"/>
    </source>
</evidence>